<dbReference type="Pfam" id="PF14686">
    <property type="entry name" value="fn3_3"/>
    <property type="match status" value="1"/>
</dbReference>
<name>A0A0F9DZJ2_9ZZZZ</name>
<reference evidence="2" key="1">
    <citation type="journal article" date="2015" name="Nature">
        <title>Complex archaea that bridge the gap between prokaryotes and eukaryotes.</title>
        <authorList>
            <person name="Spang A."/>
            <person name="Saw J.H."/>
            <person name="Jorgensen S.L."/>
            <person name="Zaremba-Niedzwiedzka K."/>
            <person name="Martijn J."/>
            <person name="Lind A.E."/>
            <person name="van Eijk R."/>
            <person name="Schleper C."/>
            <person name="Guy L."/>
            <person name="Ettema T.J."/>
        </authorList>
    </citation>
    <scope>NUCLEOTIDE SEQUENCE</scope>
</reference>
<evidence type="ECO:0000313" key="2">
    <source>
        <dbReference type="EMBL" id="KKL67154.1"/>
    </source>
</evidence>
<dbReference type="Gene3D" id="2.60.40.1120">
    <property type="entry name" value="Carboxypeptidase-like, regulatory domain"/>
    <property type="match status" value="1"/>
</dbReference>
<dbReference type="GO" id="GO:0030246">
    <property type="term" value="F:carbohydrate binding"/>
    <property type="evidence" value="ECO:0007669"/>
    <property type="project" value="InterPro"/>
</dbReference>
<gene>
    <name evidence="2" type="ORF">LCGC14_2137840</name>
</gene>
<dbReference type="InterPro" id="IPR013784">
    <property type="entry name" value="Carb-bd-like_fold"/>
</dbReference>
<protein>
    <recommendedName>
        <fullName evidence="1">Rhamnogalacturonan lyase domain-containing protein</fullName>
    </recommendedName>
</protein>
<comment type="caution">
    <text evidence="2">The sequence shown here is derived from an EMBL/GenBank/DDBJ whole genome shotgun (WGS) entry which is preliminary data.</text>
</comment>
<accession>A0A0F9DZJ2</accession>
<feature type="non-terminal residue" evidence="2">
    <location>
        <position position="1"/>
    </location>
</feature>
<dbReference type="AlphaFoldDB" id="A0A0F9DZJ2"/>
<evidence type="ECO:0000259" key="1">
    <source>
        <dbReference type="Pfam" id="PF14686"/>
    </source>
</evidence>
<sequence>LHNVFTPDACANKFNLGTWPKNEMRSFTYDKLGCESVLLCNVHPEMEAFVLVLQNPYFAVPDGSGNFRIDNVPPGRYTLKVWNDRLRAEEQEISVSNSGITDLQIHLEK</sequence>
<proteinExistence type="predicted"/>
<organism evidence="2">
    <name type="scientific">marine sediment metagenome</name>
    <dbReference type="NCBI Taxonomy" id="412755"/>
    <lineage>
        <taxon>unclassified sequences</taxon>
        <taxon>metagenomes</taxon>
        <taxon>ecological metagenomes</taxon>
    </lineage>
</organism>
<dbReference type="InterPro" id="IPR029413">
    <property type="entry name" value="RG-lyase_II"/>
</dbReference>
<dbReference type="SUPFAM" id="SSF49452">
    <property type="entry name" value="Starch-binding domain-like"/>
    <property type="match status" value="1"/>
</dbReference>
<dbReference type="EMBL" id="LAZR01026966">
    <property type="protein sequence ID" value="KKL67154.1"/>
    <property type="molecule type" value="Genomic_DNA"/>
</dbReference>
<feature type="domain" description="Rhamnogalacturonan lyase" evidence="1">
    <location>
        <begin position="57"/>
        <end position="99"/>
    </location>
</feature>